<name>A0A0N4W3G8_HAEPC</name>
<dbReference type="PROSITE" id="PS50002">
    <property type="entry name" value="SH3"/>
    <property type="match status" value="1"/>
</dbReference>
<evidence type="ECO:0000256" key="1">
    <source>
        <dbReference type="ARBA" id="ARBA00022443"/>
    </source>
</evidence>
<dbReference type="SUPFAM" id="SSF50044">
    <property type="entry name" value="SH3-domain"/>
    <property type="match status" value="1"/>
</dbReference>
<dbReference type="PANTHER" id="PTHR45929:SF3">
    <property type="entry name" value="JAK PATHWAY SIGNAL TRANSDUCTION ADAPTOR MOLECULE"/>
    <property type="match status" value="1"/>
</dbReference>
<dbReference type="InterPro" id="IPR050670">
    <property type="entry name" value="STAM"/>
</dbReference>
<accession>A0A0N4W3G8</accession>
<evidence type="ECO:0000256" key="3">
    <source>
        <dbReference type="SAM" id="MobiDB-lite"/>
    </source>
</evidence>
<sequence length="179" mass="19300">MASIQGDIMVGGNVKSLVDRLSKDFSASKPPLSAHEPKKPLVSKPSQPLPHVITAFAYKAEQSDELSLAVGDVIEVLEEVEDGWSRGRLLRTNAIGMFPTNFVKPDVPPSSTLNRDEVVVRRSADPDQPEANRRTPSAIGGVNIFGGKTLHADVKEDTKTKGNQPGVFNNHCDKGFLAS</sequence>
<keyword evidence="6" id="KW-1185">Reference proteome</keyword>
<dbReference type="WBParaSite" id="HPLM_0000435901-mRNA-1">
    <property type="protein sequence ID" value="HPLM_0000435901-mRNA-1"/>
    <property type="gene ID" value="HPLM_0000435901"/>
</dbReference>
<evidence type="ECO:0000256" key="2">
    <source>
        <dbReference type="PROSITE-ProRule" id="PRU00192"/>
    </source>
</evidence>
<dbReference type="SMART" id="SM00326">
    <property type="entry name" value="SH3"/>
    <property type="match status" value="1"/>
</dbReference>
<evidence type="ECO:0000313" key="6">
    <source>
        <dbReference type="Proteomes" id="UP000268014"/>
    </source>
</evidence>
<dbReference type="GO" id="GO:0033565">
    <property type="term" value="C:ESCRT-0 complex"/>
    <property type="evidence" value="ECO:0007669"/>
    <property type="project" value="TreeGrafter"/>
</dbReference>
<dbReference type="AlphaFoldDB" id="A0A0N4W3G8"/>
<feature type="compositionally biased region" description="Basic and acidic residues" evidence="3">
    <location>
        <begin position="121"/>
        <end position="133"/>
    </location>
</feature>
<evidence type="ECO:0000313" key="5">
    <source>
        <dbReference type="EMBL" id="VDO23026.1"/>
    </source>
</evidence>
<dbReference type="OrthoDB" id="10255964at2759"/>
<evidence type="ECO:0000313" key="7">
    <source>
        <dbReference type="WBParaSite" id="HPLM_0000435901-mRNA-1"/>
    </source>
</evidence>
<dbReference type="GO" id="GO:0043328">
    <property type="term" value="P:protein transport to vacuole involved in ubiquitin-dependent protein catabolic process via the multivesicular body sorting pathway"/>
    <property type="evidence" value="ECO:0007669"/>
    <property type="project" value="TreeGrafter"/>
</dbReference>
<dbReference type="Proteomes" id="UP000268014">
    <property type="component" value="Unassembled WGS sequence"/>
</dbReference>
<dbReference type="PRINTS" id="PR00452">
    <property type="entry name" value="SH3DOMAIN"/>
</dbReference>
<reference evidence="5 6" key="2">
    <citation type="submission" date="2018-11" db="EMBL/GenBank/DDBJ databases">
        <authorList>
            <consortium name="Pathogen Informatics"/>
        </authorList>
    </citation>
    <scope>NUCLEOTIDE SEQUENCE [LARGE SCALE GENOMIC DNA]</scope>
    <source>
        <strain evidence="5 6">MHpl1</strain>
    </source>
</reference>
<protein>
    <submittedName>
        <fullName evidence="7">SH3 domain-containing protein</fullName>
    </submittedName>
</protein>
<feature type="region of interest" description="Disordered" evidence="3">
    <location>
        <begin position="26"/>
        <end position="46"/>
    </location>
</feature>
<dbReference type="Gene3D" id="2.30.30.40">
    <property type="entry name" value="SH3 Domains"/>
    <property type="match status" value="1"/>
</dbReference>
<evidence type="ECO:0000259" key="4">
    <source>
        <dbReference type="PROSITE" id="PS50002"/>
    </source>
</evidence>
<dbReference type="InterPro" id="IPR001452">
    <property type="entry name" value="SH3_domain"/>
</dbReference>
<feature type="region of interest" description="Disordered" evidence="3">
    <location>
        <begin position="121"/>
        <end position="140"/>
    </location>
</feature>
<dbReference type="InterPro" id="IPR036028">
    <property type="entry name" value="SH3-like_dom_sf"/>
</dbReference>
<organism evidence="7">
    <name type="scientific">Haemonchus placei</name>
    <name type="common">Barber's pole worm</name>
    <dbReference type="NCBI Taxonomy" id="6290"/>
    <lineage>
        <taxon>Eukaryota</taxon>
        <taxon>Metazoa</taxon>
        <taxon>Ecdysozoa</taxon>
        <taxon>Nematoda</taxon>
        <taxon>Chromadorea</taxon>
        <taxon>Rhabditida</taxon>
        <taxon>Rhabditina</taxon>
        <taxon>Rhabditomorpha</taxon>
        <taxon>Strongyloidea</taxon>
        <taxon>Trichostrongylidae</taxon>
        <taxon>Haemonchus</taxon>
    </lineage>
</organism>
<keyword evidence="1 2" id="KW-0728">SH3 domain</keyword>
<feature type="domain" description="SH3" evidence="4">
    <location>
        <begin position="47"/>
        <end position="108"/>
    </location>
</feature>
<reference evidence="7" key="1">
    <citation type="submission" date="2017-02" db="UniProtKB">
        <authorList>
            <consortium name="WormBaseParasite"/>
        </authorList>
    </citation>
    <scope>IDENTIFICATION</scope>
</reference>
<dbReference type="STRING" id="6290.A0A0N4W3G8"/>
<dbReference type="EMBL" id="UZAF01016201">
    <property type="protein sequence ID" value="VDO23026.1"/>
    <property type="molecule type" value="Genomic_DNA"/>
</dbReference>
<dbReference type="Pfam" id="PF00018">
    <property type="entry name" value="SH3_1"/>
    <property type="match status" value="1"/>
</dbReference>
<gene>
    <name evidence="5" type="ORF">HPLM_LOCUS4351</name>
</gene>
<proteinExistence type="predicted"/>
<dbReference type="PANTHER" id="PTHR45929">
    <property type="entry name" value="JAK PATHWAY SIGNAL TRANSDUCTION ADAPTOR MOLECULE"/>
    <property type="match status" value="1"/>
</dbReference>